<accession>A0A0K9FI70</accession>
<dbReference type="EMBL" id="LFXJ01000002">
    <property type="protein sequence ID" value="KMY33846.1"/>
    <property type="molecule type" value="Genomic_DNA"/>
</dbReference>
<proteinExistence type="inferred from homology"/>
<feature type="transmembrane region" description="Helical" evidence="8">
    <location>
        <begin position="64"/>
        <end position="84"/>
    </location>
</feature>
<evidence type="ECO:0000256" key="5">
    <source>
        <dbReference type="ARBA" id="ARBA00022692"/>
    </source>
</evidence>
<evidence type="ECO:0000256" key="7">
    <source>
        <dbReference type="ARBA" id="ARBA00023136"/>
    </source>
</evidence>
<evidence type="ECO:0000313" key="10">
    <source>
        <dbReference type="Proteomes" id="UP000037326"/>
    </source>
</evidence>
<evidence type="ECO:0000313" key="9">
    <source>
        <dbReference type="EMBL" id="KMY33846.1"/>
    </source>
</evidence>
<dbReference type="GO" id="GO:0005886">
    <property type="term" value="C:plasma membrane"/>
    <property type="evidence" value="ECO:0007669"/>
    <property type="project" value="UniProtKB-SubCell"/>
</dbReference>
<gene>
    <name evidence="9" type="ORF">ACZ11_01860</name>
</gene>
<keyword evidence="7 8" id="KW-0472">Membrane</keyword>
<feature type="transmembrane region" description="Helical" evidence="8">
    <location>
        <begin position="122"/>
        <end position="142"/>
    </location>
</feature>
<protein>
    <submittedName>
        <fullName evidence="9">Ferrichrome ABC transporter permease</fullName>
    </submittedName>
</protein>
<dbReference type="RefSeq" id="WP_049663149.1">
    <property type="nucleotide sequence ID" value="NZ_LFXJ01000002.1"/>
</dbReference>
<evidence type="ECO:0000256" key="1">
    <source>
        <dbReference type="ARBA" id="ARBA00004651"/>
    </source>
</evidence>
<evidence type="ECO:0000256" key="4">
    <source>
        <dbReference type="ARBA" id="ARBA00022475"/>
    </source>
</evidence>
<keyword evidence="5 8" id="KW-0812">Transmembrane</keyword>
<dbReference type="PANTHER" id="PTHR30472:SF30">
    <property type="entry name" value="IRON-UPTAKE SYSTEM PERMEASE PROTEIN FEUB"/>
    <property type="match status" value="1"/>
</dbReference>
<evidence type="ECO:0000256" key="2">
    <source>
        <dbReference type="ARBA" id="ARBA00007935"/>
    </source>
</evidence>
<dbReference type="PANTHER" id="PTHR30472">
    <property type="entry name" value="FERRIC ENTEROBACTIN TRANSPORT SYSTEM PERMEASE PROTEIN"/>
    <property type="match status" value="1"/>
</dbReference>
<feature type="transmembrane region" description="Helical" evidence="8">
    <location>
        <begin position="308"/>
        <end position="326"/>
    </location>
</feature>
<sequence>MKKTNMVAFSIVAASPFLIAIVALVSVMYGTKDISAITVWQAITAFDPSNVDHQIIRTGRIPRIAAVLLVGAFLAVAGAVMQGITRNYLASPSLMGVNDGSAFMITLAIVFFPGLPNYQMILLSMLGSALGAGIVFGFGSLIRNGLSPVRLAIIGTVIGTFLSSIATAVAMYFQVSQTVSVWYNTKVHMVDMDMLVLAIPFGLVGLVLALLSAKAITITSLGEDIAIGLGQKTKAVKIISMLAVVCLTGTAVALVGKIAFVGLVIPHITRFLVGVDYRFIIPCAAVIGAFFLALCDLLSRFVNYPFETPIGVLTALVGVPFFLYLVRKHGGEKRA</sequence>
<dbReference type="GO" id="GO:0033214">
    <property type="term" value="P:siderophore-iron import into cell"/>
    <property type="evidence" value="ECO:0007669"/>
    <property type="project" value="TreeGrafter"/>
</dbReference>
<dbReference type="SUPFAM" id="SSF81345">
    <property type="entry name" value="ABC transporter involved in vitamin B12 uptake, BtuC"/>
    <property type="match status" value="1"/>
</dbReference>
<feature type="transmembrane region" description="Helical" evidence="8">
    <location>
        <begin position="148"/>
        <end position="173"/>
    </location>
</feature>
<evidence type="ECO:0000256" key="6">
    <source>
        <dbReference type="ARBA" id="ARBA00022989"/>
    </source>
</evidence>
<feature type="transmembrane region" description="Helical" evidence="8">
    <location>
        <begin position="96"/>
        <end position="115"/>
    </location>
</feature>
<dbReference type="InterPro" id="IPR037294">
    <property type="entry name" value="ABC_BtuC-like"/>
</dbReference>
<keyword evidence="3" id="KW-0813">Transport</keyword>
<reference evidence="10" key="1">
    <citation type="submission" date="2015-07" db="EMBL/GenBank/DDBJ databases">
        <authorList>
            <person name="Liu B."/>
            <person name="Wang J."/>
            <person name="Zhu Y."/>
            <person name="Liu G."/>
            <person name="Chen Q."/>
            <person name="Lan J."/>
            <person name="Che J."/>
            <person name="Ge C."/>
            <person name="Shi H."/>
            <person name="Pan Z."/>
            <person name="Liu X."/>
        </authorList>
    </citation>
    <scope>NUCLEOTIDE SEQUENCE [LARGE SCALE GENOMIC DNA]</scope>
    <source>
        <strain evidence="10">DSM 23493</strain>
    </source>
</reference>
<dbReference type="OrthoDB" id="9811721at2"/>
<dbReference type="GO" id="GO:0022857">
    <property type="term" value="F:transmembrane transporter activity"/>
    <property type="evidence" value="ECO:0007669"/>
    <property type="project" value="InterPro"/>
</dbReference>
<dbReference type="CDD" id="cd06550">
    <property type="entry name" value="TM_ABC_iron-siderophores_like"/>
    <property type="match status" value="1"/>
</dbReference>
<comment type="caution">
    <text evidence="9">The sequence shown here is derived from an EMBL/GenBank/DDBJ whole genome shotgun (WGS) entry which is preliminary data.</text>
</comment>
<dbReference type="PATRIC" id="fig|582475.4.peg.3928"/>
<feature type="transmembrane region" description="Helical" evidence="8">
    <location>
        <begin position="6"/>
        <end position="29"/>
    </location>
</feature>
<comment type="similarity">
    <text evidence="2">Belongs to the binding-protein-dependent transport system permease family. FecCD subfamily.</text>
</comment>
<dbReference type="Gene3D" id="1.10.3470.10">
    <property type="entry name" value="ABC transporter involved in vitamin B12 uptake, BtuC"/>
    <property type="match status" value="1"/>
</dbReference>
<organism evidence="9 10">
    <name type="scientific">Lysinibacillus xylanilyticus</name>
    <dbReference type="NCBI Taxonomy" id="582475"/>
    <lineage>
        <taxon>Bacteria</taxon>
        <taxon>Bacillati</taxon>
        <taxon>Bacillota</taxon>
        <taxon>Bacilli</taxon>
        <taxon>Bacillales</taxon>
        <taxon>Bacillaceae</taxon>
        <taxon>Lysinibacillus</taxon>
    </lineage>
</organism>
<keyword evidence="4" id="KW-1003">Cell membrane</keyword>
<dbReference type="GeneID" id="96597062"/>
<evidence type="ECO:0000256" key="3">
    <source>
        <dbReference type="ARBA" id="ARBA00022448"/>
    </source>
</evidence>
<evidence type="ECO:0000256" key="8">
    <source>
        <dbReference type="SAM" id="Phobius"/>
    </source>
</evidence>
<name>A0A0K9FI70_9BACI</name>
<dbReference type="Proteomes" id="UP000037326">
    <property type="component" value="Unassembled WGS sequence"/>
</dbReference>
<feature type="transmembrane region" description="Helical" evidence="8">
    <location>
        <begin position="194"/>
        <end position="218"/>
    </location>
</feature>
<keyword evidence="6 8" id="KW-1133">Transmembrane helix</keyword>
<feature type="transmembrane region" description="Helical" evidence="8">
    <location>
        <begin position="277"/>
        <end position="302"/>
    </location>
</feature>
<dbReference type="Pfam" id="PF01032">
    <property type="entry name" value="FecCD"/>
    <property type="match status" value="1"/>
</dbReference>
<dbReference type="AlphaFoldDB" id="A0A0K9FI70"/>
<dbReference type="FunFam" id="1.10.3470.10:FF:000001">
    <property type="entry name" value="Vitamin B12 ABC transporter permease BtuC"/>
    <property type="match status" value="1"/>
</dbReference>
<feature type="transmembrane region" description="Helical" evidence="8">
    <location>
        <begin position="238"/>
        <end position="265"/>
    </location>
</feature>
<comment type="subcellular location">
    <subcellularLocation>
        <location evidence="1">Cell membrane</location>
        <topology evidence="1">Multi-pass membrane protein</topology>
    </subcellularLocation>
</comment>
<dbReference type="InterPro" id="IPR000522">
    <property type="entry name" value="ABC_transptr_permease_BtuC"/>
</dbReference>